<dbReference type="EMBL" id="CP000878">
    <property type="protein sequence ID" value="ABX08182.1"/>
    <property type="molecule type" value="Genomic_DNA"/>
</dbReference>
<dbReference type="Proteomes" id="UP000000788">
    <property type="component" value="Chromosome"/>
</dbReference>
<comment type="function">
    <text evidence="4">Catalyzes two steps in the biosynthesis of coenzyme A. In the first step cysteine is conjugated to 4'-phosphopantothenate to form 4-phosphopantothenoylcysteine, in the latter compound is decarboxylated to form 4'-phosphopantotheine.</text>
</comment>
<comment type="function">
    <text evidence="3">Catalyzes two sequential steps in the biosynthesis of coenzyme A. In the first step cysteine is conjugated to 4'-phosphopantothenate to form 4-phosphopantothenoylcysteine. In the second step the latter compound is decarboxylated to form 4'-phosphopantotheine.</text>
</comment>
<dbReference type="UniPathway" id="UPA00241">
    <property type="reaction ID" value="UER00353"/>
</dbReference>
<comment type="pathway">
    <text evidence="3 4">Cofactor biosynthesis; coenzyme A biosynthesis; CoA from (R)-pantothenate: step 3/5.</text>
</comment>
<dbReference type="GO" id="GO:0004632">
    <property type="term" value="F:phosphopantothenate--cysteine ligase activity"/>
    <property type="evidence" value="ECO:0007669"/>
    <property type="project" value="UniProtKB-UniRule"/>
</dbReference>
<keyword evidence="8" id="KW-1185">Reference proteome</keyword>
<dbReference type="AlphaFoldDB" id="A9BDJ6"/>
<keyword evidence="1 3" id="KW-0210">Decarboxylase</keyword>
<comment type="cofactor">
    <cofactor evidence="3">
        <name>FMN</name>
        <dbReference type="ChEBI" id="CHEBI:58210"/>
    </cofactor>
    <text evidence="3">Binds 1 FMN per subunit.</text>
</comment>
<dbReference type="PANTHER" id="PTHR14359">
    <property type="entry name" value="HOMO-OLIGOMERIC FLAVIN CONTAINING CYS DECARBOXYLASE FAMILY"/>
    <property type="match status" value="1"/>
</dbReference>
<dbReference type="GO" id="GO:0046872">
    <property type="term" value="F:metal ion binding"/>
    <property type="evidence" value="ECO:0007669"/>
    <property type="project" value="UniProtKB-KW"/>
</dbReference>
<dbReference type="GO" id="GO:0071513">
    <property type="term" value="C:phosphopantothenoylcysteine decarboxylase complex"/>
    <property type="evidence" value="ECO:0007669"/>
    <property type="project" value="TreeGrafter"/>
</dbReference>
<dbReference type="InterPro" id="IPR003382">
    <property type="entry name" value="Flavoprotein"/>
</dbReference>
<keyword evidence="2 3" id="KW-0456">Lyase</keyword>
<dbReference type="Pfam" id="PF04127">
    <property type="entry name" value="DFP"/>
    <property type="match status" value="1"/>
</dbReference>
<dbReference type="GO" id="GO:0004633">
    <property type="term" value="F:phosphopantothenoylcysteine decarboxylase activity"/>
    <property type="evidence" value="ECO:0007669"/>
    <property type="project" value="UniProtKB-UniRule"/>
</dbReference>
<dbReference type="PANTHER" id="PTHR14359:SF6">
    <property type="entry name" value="PHOSPHOPANTOTHENOYLCYSTEINE DECARBOXYLASE"/>
    <property type="match status" value="1"/>
</dbReference>
<dbReference type="OrthoDB" id="9802554at2"/>
<evidence type="ECO:0000259" key="6">
    <source>
        <dbReference type="Pfam" id="PF04127"/>
    </source>
</evidence>
<feature type="domain" description="DNA/pantothenate metabolism flavoprotein C-terminal" evidence="6">
    <location>
        <begin position="202"/>
        <end position="419"/>
    </location>
</feature>
<comment type="similarity">
    <text evidence="3 4">In the C-terminal section; belongs to the PPC synthetase family.</text>
</comment>
<comment type="catalytic activity">
    <reaction evidence="3 4">
        <text>N-[(R)-4-phosphopantothenoyl]-L-cysteine + H(+) = (R)-4'-phosphopantetheine + CO2</text>
        <dbReference type="Rhea" id="RHEA:16793"/>
        <dbReference type="ChEBI" id="CHEBI:15378"/>
        <dbReference type="ChEBI" id="CHEBI:16526"/>
        <dbReference type="ChEBI" id="CHEBI:59458"/>
        <dbReference type="ChEBI" id="CHEBI:61723"/>
        <dbReference type="EC" id="4.1.1.36"/>
    </reaction>
</comment>
<keyword evidence="3" id="KW-0460">Magnesium</keyword>
<sequence>MKTKESSHLKGRKILVISTGSIAAVKTPLLVSSLIKEGAEVRCVVSPSASQLISPLSLATLSRSRCYQDKDQWDPSEPKPLHIALAEWAEVVVIAPLSASSLARWVNGLAEGLAASILLACEKPIIAAAAMNTGMWHNEGVQRNWIALQKYSNVLTLSPSEGLLACDRIGDGRMINPEMIQLALESTVIQMKKDPSLSKDWEGYKLLVTAGPTIEDIDAARYLTNRSSGNMGVLIAQAAKFRGANVDLIHGPLQISDSFLEGLETYQIRSAVDMQKMLNELQSDSNAIAMTAAISDIRSKGGSLETKVNKESLIDSIKDSFELVPDLISDLIKKRPKNQVILGFTALTGSDQKVKKGGELKKSKKGCDLLFANPIDKPNQGFDSEFNGGWLLGPNDRALSIPVASKLSIAHLLLDELLKILKKTSKKNN</sequence>
<dbReference type="SUPFAM" id="SSF102645">
    <property type="entry name" value="CoaB-like"/>
    <property type="match status" value="1"/>
</dbReference>
<dbReference type="GO" id="GO:0015937">
    <property type="term" value="P:coenzyme A biosynthetic process"/>
    <property type="evidence" value="ECO:0007669"/>
    <property type="project" value="UniProtKB-UniRule"/>
</dbReference>
<dbReference type="NCBIfam" id="TIGR00521">
    <property type="entry name" value="coaBC_dfp"/>
    <property type="match status" value="1"/>
</dbReference>
<keyword evidence="3" id="KW-0511">Multifunctional enzyme</keyword>
<dbReference type="HOGENOM" id="CLU_033319_0_1_3"/>
<evidence type="ECO:0000256" key="2">
    <source>
        <dbReference type="ARBA" id="ARBA00023239"/>
    </source>
</evidence>
<dbReference type="GO" id="GO:0015941">
    <property type="term" value="P:pantothenate catabolic process"/>
    <property type="evidence" value="ECO:0007669"/>
    <property type="project" value="InterPro"/>
</dbReference>
<evidence type="ECO:0000256" key="4">
    <source>
        <dbReference type="RuleBase" id="RU364078"/>
    </source>
</evidence>
<feature type="binding site" evidence="3">
    <location>
        <position position="365"/>
    </location>
    <ligand>
        <name>CTP</name>
        <dbReference type="ChEBI" id="CHEBI:37563"/>
    </ligand>
</feature>
<dbReference type="Gene3D" id="3.40.50.1950">
    <property type="entry name" value="Flavin prenyltransferase-like"/>
    <property type="match status" value="1"/>
</dbReference>
<dbReference type="eggNOG" id="COG0452">
    <property type="taxonomic scope" value="Bacteria"/>
</dbReference>
<comment type="cofactor">
    <cofactor evidence="3">
        <name>Mg(2+)</name>
        <dbReference type="ChEBI" id="CHEBI:18420"/>
    </cofactor>
</comment>
<dbReference type="InterPro" id="IPR036551">
    <property type="entry name" value="Flavin_trans-like"/>
</dbReference>
<evidence type="ECO:0000313" key="8">
    <source>
        <dbReference type="Proteomes" id="UP000000788"/>
    </source>
</evidence>
<feature type="region of interest" description="Phosphopantothenate--cysteine ligase" evidence="3">
    <location>
        <begin position="206"/>
        <end position="429"/>
    </location>
</feature>
<feature type="binding site" evidence="3">
    <location>
        <begin position="325"/>
        <end position="328"/>
    </location>
    <ligand>
        <name>CTP</name>
        <dbReference type="ChEBI" id="CHEBI:37563"/>
    </ligand>
</feature>
<keyword evidence="3 4" id="KW-0288">FMN</keyword>
<dbReference type="Pfam" id="PF02441">
    <property type="entry name" value="Flavoprotein"/>
    <property type="match status" value="1"/>
</dbReference>
<dbReference type="RefSeq" id="WP_012194807.1">
    <property type="nucleotide sequence ID" value="NC_009976.1"/>
</dbReference>
<comment type="caution">
    <text evidence="3">Lacks conserved residue(s) required for the propagation of feature annotation.</text>
</comment>
<feature type="active site" description="Proton donor" evidence="3">
    <location>
        <position position="166"/>
    </location>
</feature>
<feature type="region of interest" description="Phosphopantothenoylcysteine decarboxylase" evidence="3">
    <location>
        <begin position="1"/>
        <end position="205"/>
    </location>
</feature>
<dbReference type="InterPro" id="IPR005252">
    <property type="entry name" value="CoaBC"/>
</dbReference>
<dbReference type="EC" id="4.1.1.36" evidence="3"/>
<feature type="binding site" evidence="3">
    <location>
        <position position="344"/>
    </location>
    <ligand>
        <name>CTP</name>
        <dbReference type="ChEBI" id="CHEBI:37563"/>
    </ligand>
</feature>
<proteinExistence type="inferred from homology"/>
<feature type="domain" description="Flavoprotein" evidence="5">
    <location>
        <begin position="13"/>
        <end position="151"/>
    </location>
</feature>
<accession>A9BDJ6</accession>
<comment type="catalytic activity">
    <reaction evidence="3 4">
        <text>(R)-4'-phosphopantothenate + L-cysteine + CTP = N-[(R)-4-phosphopantothenoyl]-L-cysteine + CMP + diphosphate + H(+)</text>
        <dbReference type="Rhea" id="RHEA:19397"/>
        <dbReference type="ChEBI" id="CHEBI:10986"/>
        <dbReference type="ChEBI" id="CHEBI:15378"/>
        <dbReference type="ChEBI" id="CHEBI:33019"/>
        <dbReference type="ChEBI" id="CHEBI:35235"/>
        <dbReference type="ChEBI" id="CHEBI:37563"/>
        <dbReference type="ChEBI" id="CHEBI:59458"/>
        <dbReference type="ChEBI" id="CHEBI:60377"/>
        <dbReference type="EC" id="6.3.2.5"/>
    </reaction>
</comment>
<evidence type="ECO:0000256" key="3">
    <source>
        <dbReference type="HAMAP-Rule" id="MF_02225"/>
    </source>
</evidence>
<dbReference type="STRING" id="93059.P9211_02511"/>
<protein>
    <recommendedName>
        <fullName evidence="3">Coenzyme A biosynthesis bifunctional protein CoaBC</fullName>
    </recommendedName>
    <alternativeName>
        <fullName evidence="3">DNA/pantothenate metabolism flavoprotein</fullName>
    </alternativeName>
    <alternativeName>
        <fullName evidence="3">Phosphopantothenoylcysteine synthetase/decarboxylase</fullName>
        <shortName evidence="3">PPCS-PPCDC</shortName>
    </alternativeName>
    <domain>
        <recommendedName>
            <fullName evidence="3">Phosphopantothenoylcysteine decarboxylase</fullName>
            <shortName evidence="3">PPC decarboxylase</shortName>
            <shortName evidence="3">PPC-DC</shortName>
            <ecNumber evidence="3">4.1.1.36</ecNumber>
        </recommendedName>
        <alternativeName>
            <fullName evidence="3">CoaC</fullName>
        </alternativeName>
    </domain>
    <domain>
        <recommendedName>
            <fullName evidence="3">Phosphopantothenate--cysteine ligase</fullName>
            <ecNumber evidence="3">6.3.2.5</ecNumber>
        </recommendedName>
        <alternativeName>
            <fullName evidence="3">CoaB</fullName>
        </alternativeName>
        <alternativeName>
            <fullName evidence="3">Phosphopantothenoylcysteine synthetase</fullName>
            <shortName evidence="3">PPC synthetase</shortName>
            <shortName evidence="3">PPC-S</shortName>
        </alternativeName>
    </domain>
</protein>
<dbReference type="Gene3D" id="3.40.50.10300">
    <property type="entry name" value="CoaB-like"/>
    <property type="match status" value="1"/>
</dbReference>
<gene>
    <name evidence="7" type="primary">dfp</name>
    <name evidence="3" type="synonym">coaBC</name>
    <name evidence="7" type="ordered locus">P9211_02511</name>
</gene>
<dbReference type="InterPro" id="IPR007085">
    <property type="entry name" value="DNA/pantothenate-metab_flavo_C"/>
</dbReference>
<feature type="binding site" evidence="3">
    <location>
        <position position="361"/>
    </location>
    <ligand>
        <name>CTP</name>
        <dbReference type="ChEBI" id="CHEBI:37563"/>
    </ligand>
</feature>
<keyword evidence="3 4" id="KW-0285">Flavoprotein</keyword>
<feature type="binding site" evidence="3">
    <location>
        <position position="296"/>
    </location>
    <ligand>
        <name>CTP</name>
        <dbReference type="ChEBI" id="CHEBI:37563"/>
    </ligand>
</feature>
<name>A9BDJ6_PROM4</name>
<dbReference type="HAMAP" id="MF_02225">
    <property type="entry name" value="CoaBC"/>
    <property type="match status" value="1"/>
</dbReference>
<evidence type="ECO:0000256" key="1">
    <source>
        <dbReference type="ARBA" id="ARBA00022793"/>
    </source>
</evidence>
<keyword evidence="3" id="KW-0479">Metal-binding</keyword>
<comment type="pathway">
    <text evidence="3 4">Cofactor biosynthesis; coenzyme A biosynthesis; CoA from (R)-pantothenate: step 2/5.</text>
</comment>
<organism evidence="7 8">
    <name type="scientific">Prochlorococcus marinus (strain MIT 9211)</name>
    <dbReference type="NCBI Taxonomy" id="93059"/>
    <lineage>
        <taxon>Bacteria</taxon>
        <taxon>Bacillati</taxon>
        <taxon>Cyanobacteriota</taxon>
        <taxon>Cyanophyceae</taxon>
        <taxon>Synechococcales</taxon>
        <taxon>Prochlorococcaceae</taxon>
        <taxon>Prochlorococcus</taxon>
    </lineage>
</organism>
<comment type="similarity">
    <text evidence="3 4">In the N-terminal section; belongs to the HFCD (homo-oligomeric flavin containing Cys decarboxylase) superfamily.</text>
</comment>
<dbReference type="GO" id="GO:0010181">
    <property type="term" value="F:FMN binding"/>
    <property type="evidence" value="ECO:0007669"/>
    <property type="project" value="UniProtKB-UniRule"/>
</dbReference>
<reference evidence="7 8" key="1">
    <citation type="journal article" date="2007" name="PLoS Genet.">
        <title>Patterns and implications of gene gain and loss in the evolution of Prochlorococcus.</title>
        <authorList>
            <person name="Kettler G.C."/>
            <person name="Martiny A.C."/>
            <person name="Huang K."/>
            <person name="Zucker J."/>
            <person name="Coleman M.L."/>
            <person name="Rodrigue S."/>
            <person name="Chen F."/>
            <person name="Lapidus A."/>
            <person name="Ferriera S."/>
            <person name="Johnson J."/>
            <person name="Steglich C."/>
            <person name="Church G.M."/>
            <person name="Richardson P."/>
            <person name="Chisholm S.W."/>
        </authorList>
    </citation>
    <scope>NUCLEOTIDE SEQUENCE [LARGE SCALE GENOMIC DNA]</scope>
    <source>
        <strain evidence="8">MIT 9211</strain>
    </source>
</reference>
<dbReference type="EC" id="6.3.2.5" evidence="3"/>
<dbReference type="SUPFAM" id="SSF52507">
    <property type="entry name" value="Homo-oligomeric flavin-containing Cys decarboxylases, HFCD"/>
    <property type="match status" value="1"/>
</dbReference>
<keyword evidence="3 4" id="KW-0436">Ligase</keyword>
<dbReference type="InterPro" id="IPR035929">
    <property type="entry name" value="CoaB-like_sf"/>
</dbReference>
<evidence type="ECO:0000259" key="5">
    <source>
        <dbReference type="Pfam" id="PF02441"/>
    </source>
</evidence>
<evidence type="ECO:0000313" key="7">
    <source>
        <dbReference type="EMBL" id="ABX08182.1"/>
    </source>
</evidence>
<dbReference type="KEGG" id="pmj:P9211_02511"/>